<organism evidence="7 8">
    <name type="scientific">Rhypophila decipiens</name>
    <dbReference type="NCBI Taxonomy" id="261697"/>
    <lineage>
        <taxon>Eukaryota</taxon>
        <taxon>Fungi</taxon>
        <taxon>Dikarya</taxon>
        <taxon>Ascomycota</taxon>
        <taxon>Pezizomycotina</taxon>
        <taxon>Sordariomycetes</taxon>
        <taxon>Sordariomycetidae</taxon>
        <taxon>Sordariales</taxon>
        <taxon>Naviculisporaceae</taxon>
        <taxon>Rhypophila</taxon>
    </lineage>
</organism>
<gene>
    <name evidence="7" type="ORF">QBC37DRAFT_315430</name>
</gene>
<dbReference type="PANTHER" id="PTHR23501">
    <property type="entry name" value="MAJOR FACILITATOR SUPERFAMILY"/>
    <property type="match status" value="1"/>
</dbReference>
<evidence type="ECO:0000259" key="6">
    <source>
        <dbReference type="PROSITE" id="PS50850"/>
    </source>
</evidence>
<evidence type="ECO:0000313" key="8">
    <source>
        <dbReference type="Proteomes" id="UP001301769"/>
    </source>
</evidence>
<comment type="subcellular location">
    <subcellularLocation>
        <location evidence="1">Membrane</location>
        <topology evidence="1">Multi-pass membrane protein</topology>
    </subcellularLocation>
</comment>
<dbReference type="InterPro" id="IPR036259">
    <property type="entry name" value="MFS_trans_sf"/>
</dbReference>
<keyword evidence="4 5" id="KW-0472">Membrane</keyword>
<dbReference type="Pfam" id="PF07690">
    <property type="entry name" value="MFS_1"/>
    <property type="match status" value="1"/>
</dbReference>
<name>A0AAN6YD63_9PEZI</name>
<evidence type="ECO:0000256" key="2">
    <source>
        <dbReference type="ARBA" id="ARBA00022692"/>
    </source>
</evidence>
<feature type="transmembrane region" description="Helical" evidence="5">
    <location>
        <begin position="184"/>
        <end position="203"/>
    </location>
</feature>
<feature type="transmembrane region" description="Helical" evidence="5">
    <location>
        <begin position="522"/>
        <end position="541"/>
    </location>
</feature>
<feature type="transmembrane region" description="Helical" evidence="5">
    <location>
        <begin position="282"/>
        <end position="300"/>
    </location>
</feature>
<reference evidence="7" key="1">
    <citation type="journal article" date="2023" name="Mol. Phylogenet. Evol.">
        <title>Genome-scale phylogeny and comparative genomics of the fungal order Sordariales.</title>
        <authorList>
            <person name="Hensen N."/>
            <person name="Bonometti L."/>
            <person name="Westerberg I."/>
            <person name="Brannstrom I.O."/>
            <person name="Guillou S."/>
            <person name="Cros-Aarteil S."/>
            <person name="Calhoun S."/>
            <person name="Haridas S."/>
            <person name="Kuo A."/>
            <person name="Mondo S."/>
            <person name="Pangilinan J."/>
            <person name="Riley R."/>
            <person name="LaButti K."/>
            <person name="Andreopoulos B."/>
            <person name="Lipzen A."/>
            <person name="Chen C."/>
            <person name="Yan M."/>
            <person name="Daum C."/>
            <person name="Ng V."/>
            <person name="Clum A."/>
            <person name="Steindorff A."/>
            <person name="Ohm R.A."/>
            <person name="Martin F."/>
            <person name="Silar P."/>
            <person name="Natvig D.O."/>
            <person name="Lalanne C."/>
            <person name="Gautier V."/>
            <person name="Ament-Velasquez S.L."/>
            <person name="Kruys A."/>
            <person name="Hutchinson M.I."/>
            <person name="Powell A.J."/>
            <person name="Barry K."/>
            <person name="Miller A.N."/>
            <person name="Grigoriev I.V."/>
            <person name="Debuchy R."/>
            <person name="Gladieux P."/>
            <person name="Hiltunen Thoren M."/>
            <person name="Johannesson H."/>
        </authorList>
    </citation>
    <scope>NUCLEOTIDE SEQUENCE</scope>
    <source>
        <strain evidence="7">PSN293</strain>
    </source>
</reference>
<dbReference type="CDD" id="cd17502">
    <property type="entry name" value="MFS_Azr1_MDR_like"/>
    <property type="match status" value="1"/>
</dbReference>
<evidence type="ECO:0000256" key="1">
    <source>
        <dbReference type="ARBA" id="ARBA00004141"/>
    </source>
</evidence>
<dbReference type="Gene3D" id="1.20.1250.20">
    <property type="entry name" value="MFS general substrate transporter like domains"/>
    <property type="match status" value="1"/>
</dbReference>
<feature type="transmembrane region" description="Helical" evidence="5">
    <location>
        <begin position="89"/>
        <end position="107"/>
    </location>
</feature>
<feature type="transmembrane region" description="Helical" evidence="5">
    <location>
        <begin position="321"/>
        <end position="345"/>
    </location>
</feature>
<feature type="transmembrane region" description="Helical" evidence="5">
    <location>
        <begin position="384"/>
        <end position="403"/>
    </location>
</feature>
<dbReference type="SUPFAM" id="SSF103473">
    <property type="entry name" value="MFS general substrate transporter"/>
    <property type="match status" value="1"/>
</dbReference>
<dbReference type="InterPro" id="IPR011701">
    <property type="entry name" value="MFS"/>
</dbReference>
<sequence length="551" mass="59913">MVRTNSHRKNSRDGISTLADSDEITPLLEAQRSGYVTFPDSDEEWKRPASFWFIELALWANVFLAGFDSTITASTYAAISSELKASNQAAWLTTSYLITSTAFQPLYGRFSDMFGRRICFFISTLTFMAGCLGCSVAHDMWTLVFMRGLTGFGGGGLITMATVINSDLIPFRQRGMYQAMQNILVGFGAVLGSGIGGILLERMNWRWCFGLQVPVSILALVTGWIVLENPEHTIMELDPKSRFRSALNKLDVSGSLLLVTGLVFQLVGLSCGGNEYAWESKAVVSTVLVSIALLAGFAVVEAKTRAIPMIPLRMLGEFQPIAVQATNVFVGFSSYAFMFMIPLYFQAVRSDSPSAAGLRLIVPSLATPVGGVIAGWMMQRGYRLCCNVRIGTALMLLGNLLAMSMGRSGSRWKEFFYLVPANLGLGITNPSCLFSFVSLFDHTDQAVATSTVYLLRSLGSIYGVTVTAAIVQNVLKTGLPAVLGEDATELIEILRKSVSAINDLPAEQQVAVRGLYAHAVRVSFAASSAFALLAFAFSWAHRTSSMTREVK</sequence>
<evidence type="ECO:0000256" key="3">
    <source>
        <dbReference type="ARBA" id="ARBA00022989"/>
    </source>
</evidence>
<evidence type="ECO:0000256" key="5">
    <source>
        <dbReference type="SAM" id="Phobius"/>
    </source>
</evidence>
<feature type="transmembrane region" description="Helical" evidence="5">
    <location>
        <begin position="119"/>
        <end position="138"/>
    </location>
</feature>
<dbReference type="EMBL" id="MU858102">
    <property type="protein sequence ID" value="KAK4213882.1"/>
    <property type="molecule type" value="Genomic_DNA"/>
</dbReference>
<feature type="transmembrane region" description="Helical" evidence="5">
    <location>
        <begin position="144"/>
        <end position="164"/>
    </location>
</feature>
<feature type="transmembrane region" description="Helical" evidence="5">
    <location>
        <begin position="56"/>
        <end position="77"/>
    </location>
</feature>
<keyword evidence="8" id="KW-1185">Reference proteome</keyword>
<reference evidence="7" key="2">
    <citation type="submission" date="2023-05" db="EMBL/GenBank/DDBJ databases">
        <authorList>
            <consortium name="Lawrence Berkeley National Laboratory"/>
            <person name="Steindorff A."/>
            <person name="Hensen N."/>
            <person name="Bonometti L."/>
            <person name="Westerberg I."/>
            <person name="Brannstrom I.O."/>
            <person name="Guillou S."/>
            <person name="Cros-Aarteil S."/>
            <person name="Calhoun S."/>
            <person name="Haridas S."/>
            <person name="Kuo A."/>
            <person name="Mondo S."/>
            <person name="Pangilinan J."/>
            <person name="Riley R."/>
            <person name="Labutti K."/>
            <person name="Andreopoulos B."/>
            <person name="Lipzen A."/>
            <person name="Chen C."/>
            <person name="Yanf M."/>
            <person name="Daum C."/>
            <person name="Ng V."/>
            <person name="Clum A."/>
            <person name="Ohm R."/>
            <person name="Martin F."/>
            <person name="Silar P."/>
            <person name="Natvig D."/>
            <person name="Lalanne C."/>
            <person name="Gautier V."/>
            <person name="Ament-Velasquez S.L."/>
            <person name="Kruys A."/>
            <person name="Hutchinson M.I."/>
            <person name="Powell A.J."/>
            <person name="Barry K."/>
            <person name="Miller A.N."/>
            <person name="Grigoriev I.V."/>
            <person name="Debuchy R."/>
            <person name="Gladieux P."/>
            <person name="Thoren M.H."/>
            <person name="Johannesson H."/>
        </authorList>
    </citation>
    <scope>NUCLEOTIDE SEQUENCE</scope>
    <source>
        <strain evidence="7">PSN293</strain>
    </source>
</reference>
<dbReference type="AlphaFoldDB" id="A0AAN6YD63"/>
<dbReference type="GO" id="GO:0000329">
    <property type="term" value="C:fungal-type vacuole membrane"/>
    <property type="evidence" value="ECO:0007669"/>
    <property type="project" value="TreeGrafter"/>
</dbReference>
<dbReference type="GO" id="GO:0015174">
    <property type="term" value="F:basic amino acid transmembrane transporter activity"/>
    <property type="evidence" value="ECO:0007669"/>
    <property type="project" value="TreeGrafter"/>
</dbReference>
<comment type="caution">
    <text evidence="7">The sequence shown here is derived from an EMBL/GenBank/DDBJ whole genome shotgun (WGS) entry which is preliminary data.</text>
</comment>
<dbReference type="FunFam" id="1.20.1250.20:FF:000670">
    <property type="entry name" value="MFS general substrate transporter"/>
    <property type="match status" value="1"/>
</dbReference>
<feature type="transmembrane region" description="Helical" evidence="5">
    <location>
        <begin position="209"/>
        <end position="227"/>
    </location>
</feature>
<feature type="domain" description="Major facilitator superfamily (MFS) profile" evidence="6">
    <location>
        <begin position="54"/>
        <end position="546"/>
    </location>
</feature>
<dbReference type="Gene3D" id="1.20.1720.10">
    <property type="entry name" value="Multidrug resistance protein D"/>
    <property type="match status" value="1"/>
</dbReference>
<proteinExistence type="predicted"/>
<keyword evidence="2 5" id="KW-0812">Transmembrane</keyword>
<dbReference type="InterPro" id="IPR020846">
    <property type="entry name" value="MFS_dom"/>
</dbReference>
<feature type="transmembrane region" description="Helical" evidence="5">
    <location>
        <begin position="357"/>
        <end position="377"/>
    </location>
</feature>
<accession>A0AAN6YD63</accession>
<keyword evidence="3 5" id="KW-1133">Transmembrane helix</keyword>
<feature type="transmembrane region" description="Helical" evidence="5">
    <location>
        <begin position="248"/>
        <end position="270"/>
    </location>
</feature>
<evidence type="ECO:0000256" key="4">
    <source>
        <dbReference type="ARBA" id="ARBA00023136"/>
    </source>
</evidence>
<feature type="transmembrane region" description="Helical" evidence="5">
    <location>
        <begin position="415"/>
        <end position="440"/>
    </location>
</feature>
<dbReference type="Proteomes" id="UP001301769">
    <property type="component" value="Unassembled WGS sequence"/>
</dbReference>
<protein>
    <submittedName>
        <fullName evidence="7">Major facilitator superfamily domain-containing protein</fullName>
    </submittedName>
</protein>
<dbReference type="PROSITE" id="PS50850">
    <property type="entry name" value="MFS"/>
    <property type="match status" value="1"/>
</dbReference>
<dbReference type="PANTHER" id="PTHR23501:SF81">
    <property type="entry name" value="VACUOLAR BASIC AMINO ACID TRANSPORTER 2"/>
    <property type="match status" value="1"/>
</dbReference>
<feature type="transmembrane region" description="Helical" evidence="5">
    <location>
        <begin position="452"/>
        <end position="471"/>
    </location>
</feature>
<evidence type="ECO:0000313" key="7">
    <source>
        <dbReference type="EMBL" id="KAK4213882.1"/>
    </source>
</evidence>